<dbReference type="Proteomes" id="UP001387215">
    <property type="component" value="Unassembled WGS sequence"/>
</dbReference>
<dbReference type="InterPro" id="IPR038312">
    <property type="entry name" value="DUF5063_sf"/>
</dbReference>
<accession>A0ABU8D1J9</accession>
<evidence type="ECO:0000313" key="1">
    <source>
        <dbReference type="EMBL" id="MEI2454904.1"/>
    </source>
</evidence>
<dbReference type="Gene3D" id="1.20.120.1550">
    <property type="entry name" value="Protein of unknown function DUF5063"/>
    <property type="match status" value="1"/>
</dbReference>
<gene>
    <name evidence="1" type="ORF">V2J18_09465</name>
</gene>
<keyword evidence="2" id="KW-1185">Reference proteome</keyword>
<dbReference type="RefSeq" id="WP_079248379.1">
    <property type="nucleotide sequence ID" value="NZ_JBANDL010000002.1"/>
</dbReference>
<sequence length="169" mass="19086">MSNPEMALLGNDGPNDAVAAFADCARRYCNWARERMADASDEVDTALALLSELNFRALALPHAEWQDNPEDSERSEWEAVLRRFAALPFQLYELPASPAALEWAGEVGDLQDDLADIWRDLHSGLNLFDRGQPGAAAYFWRSFYWGHWGRHANAALYALHTWVADRCCE</sequence>
<dbReference type="InterPro" id="IPR032025">
    <property type="entry name" value="DUF5063"/>
</dbReference>
<comment type="caution">
    <text evidence="1">The sequence shown here is derived from an EMBL/GenBank/DDBJ whole genome shotgun (WGS) entry which is preliminary data.</text>
</comment>
<proteinExistence type="predicted"/>
<organism evidence="1 2">
    <name type="scientific">Lysobacter firmicutimachus</name>
    <dbReference type="NCBI Taxonomy" id="1792846"/>
    <lineage>
        <taxon>Bacteria</taxon>
        <taxon>Pseudomonadati</taxon>
        <taxon>Pseudomonadota</taxon>
        <taxon>Gammaproteobacteria</taxon>
        <taxon>Lysobacterales</taxon>
        <taxon>Lysobacteraceae</taxon>
        <taxon>Lysobacter</taxon>
    </lineage>
</organism>
<protein>
    <submittedName>
        <fullName evidence="1">DUF5063 domain-containing protein</fullName>
    </submittedName>
</protein>
<dbReference type="Pfam" id="PF16702">
    <property type="entry name" value="DUF5063"/>
    <property type="match status" value="1"/>
</dbReference>
<name>A0ABU8D1J9_9GAMM</name>
<dbReference type="EMBL" id="JBANDL010000002">
    <property type="protein sequence ID" value="MEI2454904.1"/>
    <property type="molecule type" value="Genomic_DNA"/>
</dbReference>
<reference evidence="1 2" key="1">
    <citation type="submission" date="2024-02" db="EMBL/GenBank/DDBJ databases">
        <title>Lysobacter Genome Sequencing and Mining.</title>
        <authorList>
            <person name="Bierman J."/>
            <person name="Walker M.C."/>
        </authorList>
    </citation>
    <scope>NUCLEOTIDE SEQUENCE [LARGE SCALE GENOMIC DNA]</scope>
    <source>
        <strain evidence="1 2">PB6250</strain>
    </source>
</reference>
<evidence type="ECO:0000313" key="2">
    <source>
        <dbReference type="Proteomes" id="UP001387215"/>
    </source>
</evidence>